<gene>
    <name evidence="15" type="ORF">DdX_09109</name>
</gene>
<feature type="site" description="Cleavage; by autolysis" evidence="13">
    <location>
        <begin position="222"/>
        <end position="223"/>
    </location>
</feature>
<keyword evidence="16" id="KW-1185">Reference proteome</keyword>
<dbReference type="SUPFAM" id="SSF56235">
    <property type="entry name" value="N-terminal nucleophile aminohydrolases (Ntn hydrolases)"/>
    <property type="match status" value="1"/>
</dbReference>
<keyword evidence="3" id="KW-0378">Hydrolase</keyword>
<dbReference type="GO" id="GO:0006508">
    <property type="term" value="P:proteolysis"/>
    <property type="evidence" value="ECO:0007669"/>
    <property type="project" value="UniProtKB-KW"/>
</dbReference>
<comment type="similarity">
    <text evidence="1">Belongs to the Ntn-hydrolase family.</text>
</comment>
<dbReference type="GO" id="GO:0008233">
    <property type="term" value="F:peptidase activity"/>
    <property type="evidence" value="ECO:0007669"/>
    <property type="project" value="UniProtKB-KW"/>
</dbReference>
<sequence>MTEFRESSFGGGNDFFACPDEILQTYCLLPDGSYNFVVGVIENGEGQHLPLVVSTWYTEQFGAAAQKAWDTLVVKGQSRMQALVSGLSECETLQCDGTVGYGGSPDEMGETTLDSLVMDGPEHKTGAVAALRRVKNAAQVAWAILNYTEHSLLVGEKATQFAISMGFKEESLEAPHSRQIHEEWLAKKCQPNFWKIHIRHVAHTDQIRITNETAILILIVHDTIGMIVIDELGHISAGTSSNGATNKIPGRVGDSPIIGSGAYVDDEIGAAVATGDGDIMMRFSPSFLAVELMRQGSSPSDAASEAIRRIRRHYPKFFGGIVIANRQGQFSAACSGMAEFSYSAVIPNTQKVAAQSVKCISGRVTREANVPQPNSAFLYNNLSVFFVILILLYVYYPIV</sequence>
<evidence type="ECO:0000256" key="12">
    <source>
        <dbReference type="PIRSR" id="PIRSR600246-2"/>
    </source>
</evidence>
<evidence type="ECO:0000256" key="5">
    <source>
        <dbReference type="ARBA" id="ARBA00050421"/>
    </source>
</evidence>
<dbReference type="FunFam" id="3.60.20.30:FF:000003">
    <property type="entry name" value="N(4)-(Beta-N-acetylglucosaminyl)-L-asparaginase isoform X1"/>
    <property type="match status" value="1"/>
</dbReference>
<evidence type="ECO:0000256" key="3">
    <source>
        <dbReference type="ARBA" id="ARBA00022801"/>
    </source>
</evidence>
<evidence type="ECO:0000256" key="11">
    <source>
        <dbReference type="PIRSR" id="PIRSR600246-1"/>
    </source>
</evidence>
<proteinExistence type="inferred from homology"/>
<evidence type="ECO:0000256" key="8">
    <source>
        <dbReference type="ARBA" id="ARBA00078726"/>
    </source>
</evidence>
<evidence type="ECO:0000256" key="13">
    <source>
        <dbReference type="PIRSR" id="PIRSR600246-3"/>
    </source>
</evidence>
<dbReference type="PANTHER" id="PTHR10188">
    <property type="entry name" value="L-ASPARAGINASE"/>
    <property type="match status" value="1"/>
</dbReference>
<evidence type="ECO:0000256" key="1">
    <source>
        <dbReference type="ARBA" id="ARBA00010872"/>
    </source>
</evidence>
<keyword evidence="4" id="KW-0068">Autocatalytic cleavage</keyword>
<dbReference type="Proteomes" id="UP001201812">
    <property type="component" value="Unassembled WGS sequence"/>
</dbReference>
<keyword evidence="14" id="KW-1133">Transmembrane helix</keyword>
<evidence type="ECO:0000256" key="2">
    <source>
        <dbReference type="ARBA" id="ARBA00022670"/>
    </source>
</evidence>
<dbReference type="PANTHER" id="PTHR10188:SF6">
    <property type="entry name" value="N(4)-(BETA-N-ACETYLGLUCOSAMINYL)-L-ASPARAGINASE"/>
    <property type="match status" value="1"/>
</dbReference>
<feature type="binding site" evidence="12">
    <location>
        <begin position="251"/>
        <end position="254"/>
    </location>
    <ligand>
        <name>substrate</name>
    </ligand>
</feature>
<evidence type="ECO:0000313" key="15">
    <source>
        <dbReference type="EMBL" id="KAI1713589.1"/>
    </source>
</evidence>
<comment type="catalytic activity">
    <reaction evidence="5">
        <text>N(4)-(beta-N-acetyl-D-glucosaminyl)-L-asparagine + H2O = N-acetyl-beta-D-glucosaminylamine + L-aspartate + H(+)</text>
        <dbReference type="Rhea" id="RHEA:11544"/>
        <dbReference type="ChEBI" id="CHEBI:15377"/>
        <dbReference type="ChEBI" id="CHEBI:15378"/>
        <dbReference type="ChEBI" id="CHEBI:15947"/>
        <dbReference type="ChEBI" id="CHEBI:29991"/>
        <dbReference type="ChEBI" id="CHEBI:58080"/>
        <dbReference type="EC" id="3.5.1.26"/>
    </reaction>
</comment>
<comment type="caution">
    <text evidence="15">The sequence shown here is derived from an EMBL/GenBank/DDBJ whole genome shotgun (WGS) entry which is preliminary data.</text>
</comment>
<feature type="active site" description="Nucleophile" evidence="11">
    <location>
        <position position="223"/>
    </location>
</feature>
<feature type="binding site" evidence="12">
    <location>
        <begin position="274"/>
        <end position="277"/>
    </location>
    <ligand>
        <name>substrate</name>
    </ligand>
</feature>
<evidence type="ECO:0000256" key="6">
    <source>
        <dbReference type="ARBA" id="ARBA00053295"/>
    </source>
</evidence>
<dbReference type="GO" id="GO:0005764">
    <property type="term" value="C:lysosome"/>
    <property type="evidence" value="ECO:0007669"/>
    <property type="project" value="TreeGrafter"/>
</dbReference>
<dbReference type="InterPro" id="IPR000246">
    <property type="entry name" value="Peptidase_T2"/>
</dbReference>
<dbReference type="EMBL" id="JAKKPZ010000015">
    <property type="protein sequence ID" value="KAI1713589.1"/>
    <property type="molecule type" value="Genomic_DNA"/>
</dbReference>
<dbReference type="Pfam" id="PF01112">
    <property type="entry name" value="Asparaginase_2"/>
    <property type="match status" value="1"/>
</dbReference>
<reference evidence="15" key="1">
    <citation type="submission" date="2022-01" db="EMBL/GenBank/DDBJ databases">
        <title>Genome Sequence Resource for Two Populations of Ditylenchus destructor, the Migratory Endoparasitic Phytonematode.</title>
        <authorList>
            <person name="Zhang H."/>
            <person name="Lin R."/>
            <person name="Xie B."/>
        </authorList>
    </citation>
    <scope>NUCLEOTIDE SEQUENCE</scope>
    <source>
        <strain evidence="15">BazhouSP</strain>
    </source>
</reference>
<accession>A0AAD4N1H5</accession>
<evidence type="ECO:0000256" key="14">
    <source>
        <dbReference type="SAM" id="Phobius"/>
    </source>
</evidence>
<keyword evidence="2" id="KW-0645">Protease</keyword>
<evidence type="ECO:0000313" key="16">
    <source>
        <dbReference type="Proteomes" id="UP001201812"/>
    </source>
</evidence>
<comment type="function">
    <text evidence="6">Cleaves the GlcNAc-Asn bond which joins oligosaccharides to the peptide of asparagine-linked glycoproteins.</text>
</comment>
<keyword evidence="14" id="KW-0472">Membrane</keyword>
<dbReference type="EC" id="3.5.1.26" evidence="7"/>
<dbReference type="Gene3D" id="3.60.20.30">
    <property type="entry name" value="(Glycosyl)asparaginase"/>
    <property type="match status" value="1"/>
</dbReference>
<keyword evidence="14" id="KW-0812">Transmembrane</keyword>
<evidence type="ECO:0000256" key="7">
    <source>
        <dbReference type="ARBA" id="ARBA00066729"/>
    </source>
</evidence>
<dbReference type="InterPro" id="IPR029055">
    <property type="entry name" value="Ntn_hydrolases_N"/>
</dbReference>
<evidence type="ECO:0000256" key="9">
    <source>
        <dbReference type="ARBA" id="ARBA00079301"/>
    </source>
</evidence>
<protein>
    <recommendedName>
        <fullName evidence="7">N(4)-(beta-N-acetylglucosaminyl)-L-asparaginase</fullName>
        <ecNumber evidence="7">3.5.1.26</ecNumber>
    </recommendedName>
    <alternativeName>
        <fullName evidence="9">Aspartylglucosaminidase</fullName>
    </alternativeName>
    <alternativeName>
        <fullName evidence="8">Glycosylasparaginase</fullName>
    </alternativeName>
    <alternativeName>
        <fullName evidence="10">N4-(N-acetyl-beta-glucosaminyl)-L-asparagine amidase</fullName>
    </alternativeName>
</protein>
<feature type="transmembrane region" description="Helical" evidence="14">
    <location>
        <begin position="376"/>
        <end position="396"/>
    </location>
</feature>
<organism evidence="15 16">
    <name type="scientific">Ditylenchus destructor</name>
    <dbReference type="NCBI Taxonomy" id="166010"/>
    <lineage>
        <taxon>Eukaryota</taxon>
        <taxon>Metazoa</taxon>
        <taxon>Ecdysozoa</taxon>
        <taxon>Nematoda</taxon>
        <taxon>Chromadorea</taxon>
        <taxon>Rhabditida</taxon>
        <taxon>Tylenchina</taxon>
        <taxon>Tylenchomorpha</taxon>
        <taxon>Sphaerularioidea</taxon>
        <taxon>Anguinidae</taxon>
        <taxon>Anguininae</taxon>
        <taxon>Ditylenchus</taxon>
    </lineage>
</organism>
<dbReference type="CDD" id="cd04513">
    <property type="entry name" value="Glycosylasparaginase"/>
    <property type="match status" value="1"/>
</dbReference>
<evidence type="ECO:0000256" key="10">
    <source>
        <dbReference type="ARBA" id="ARBA00080645"/>
    </source>
</evidence>
<dbReference type="AlphaFoldDB" id="A0AAD4N1H5"/>
<dbReference type="GO" id="GO:0003948">
    <property type="term" value="F:N4-(beta-N-acetylglucosaminyl)-L-asparaginase activity"/>
    <property type="evidence" value="ECO:0007669"/>
    <property type="project" value="UniProtKB-EC"/>
</dbReference>
<evidence type="ECO:0000256" key="4">
    <source>
        <dbReference type="ARBA" id="ARBA00022813"/>
    </source>
</evidence>
<name>A0AAD4N1H5_9BILA</name>